<evidence type="ECO:0000259" key="8">
    <source>
        <dbReference type="PROSITE" id="PS50949"/>
    </source>
</evidence>
<proteinExistence type="inferred from homology"/>
<evidence type="ECO:0000313" key="10">
    <source>
        <dbReference type="Proteomes" id="UP000035909"/>
    </source>
</evidence>
<dbReference type="PANTHER" id="PTHR46577">
    <property type="entry name" value="HTH-TYPE TRANSCRIPTIONAL REGULATORY PROTEIN GABR"/>
    <property type="match status" value="1"/>
</dbReference>
<dbReference type="InterPro" id="IPR015421">
    <property type="entry name" value="PyrdxlP-dep_Trfase_major"/>
</dbReference>
<dbReference type="PATRIC" id="fig|320778.3.peg.690"/>
<dbReference type="Proteomes" id="UP000035909">
    <property type="component" value="Unassembled WGS sequence"/>
</dbReference>
<dbReference type="Pfam" id="PF00155">
    <property type="entry name" value="Aminotran_1_2"/>
    <property type="match status" value="1"/>
</dbReference>
<keyword evidence="7" id="KW-0804">Transcription</keyword>
<dbReference type="GO" id="GO:0008483">
    <property type="term" value="F:transaminase activity"/>
    <property type="evidence" value="ECO:0007669"/>
    <property type="project" value="UniProtKB-KW"/>
</dbReference>
<evidence type="ECO:0000256" key="2">
    <source>
        <dbReference type="ARBA" id="ARBA00022576"/>
    </source>
</evidence>
<protein>
    <submittedName>
        <fullName evidence="9">GntR family transcriptional regulator</fullName>
    </submittedName>
</protein>
<dbReference type="SMART" id="SM00345">
    <property type="entry name" value="HTH_GNTR"/>
    <property type="match status" value="1"/>
</dbReference>
<name>A0A0J1HI23_9GAMM</name>
<keyword evidence="3" id="KW-0808">Transferase</keyword>
<dbReference type="CDD" id="cd00609">
    <property type="entry name" value="AAT_like"/>
    <property type="match status" value="1"/>
</dbReference>
<sequence>MSSRLANSRYGSIVERVKSEIQQKIWRPGERVPSVREMSKAHGVSVMTVLKAYEYLESEGWIHAKAKTGYFVSPHFNRLPSPDVSIPQRVNRSININKHVFDVLRACKQPDVMPFGSAFPDPNLFPLQQLGRIFSQSCKGLPANSGLVDLPPGSLELRRVLAQRYLREGVPVSLDDIVITSGAMESLGLSLAAVTQPGDTVLIESPVFYGALQTIERLRLTAIELPTDPYSGVSIKELEAALSDKSVKACWLMSKFQNPLGASLSLTKKKAVYELLAKNDVPLIEDDVYAELYFGKEKPAPIKSLDDRGLILHCSSFSKCLAPGFRVGWVAAGRYAKQIEELQFMSTLSVGVPNQYALAQYVQHGGYDNHLRQLRRTLMQRLKQMRQAIVAAFPDGTQVTQPSGGYFLWVELPNQRVDTSQVLSIVLQIHQISIAPGTLFSSDARYRHCLRINGSYAWSEKTEQALLVLAEFLRQQCLEQ</sequence>
<dbReference type="InterPro" id="IPR004839">
    <property type="entry name" value="Aminotransferase_I/II_large"/>
</dbReference>
<accession>A0A0J1HI23</accession>
<evidence type="ECO:0000256" key="4">
    <source>
        <dbReference type="ARBA" id="ARBA00022898"/>
    </source>
</evidence>
<dbReference type="InterPro" id="IPR015422">
    <property type="entry name" value="PyrdxlP-dep_Trfase_small"/>
</dbReference>
<dbReference type="InterPro" id="IPR000524">
    <property type="entry name" value="Tscrpt_reg_HTH_GntR"/>
</dbReference>
<dbReference type="GO" id="GO:0003700">
    <property type="term" value="F:DNA-binding transcription factor activity"/>
    <property type="evidence" value="ECO:0007669"/>
    <property type="project" value="InterPro"/>
</dbReference>
<dbReference type="GO" id="GO:0003677">
    <property type="term" value="F:DNA binding"/>
    <property type="evidence" value="ECO:0007669"/>
    <property type="project" value="UniProtKB-KW"/>
</dbReference>
<evidence type="ECO:0000256" key="1">
    <source>
        <dbReference type="ARBA" id="ARBA00005384"/>
    </source>
</evidence>
<dbReference type="InterPro" id="IPR036388">
    <property type="entry name" value="WH-like_DNA-bd_sf"/>
</dbReference>
<dbReference type="InterPro" id="IPR051446">
    <property type="entry name" value="HTH_trans_reg/aminotransferase"/>
</dbReference>
<dbReference type="SUPFAM" id="SSF53383">
    <property type="entry name" value="PLP-dependent transferases"/>
    <property type="match status" value="1"/>
</dbReference>
<dbReference type="EMBL" id="LDOU01000003">
    <property type="protein sequence ID" value="KLV11259.1"/>
    <property type="molecule type" value="Genomic_DNA"/>
</dbReference>
<keyword evidence="6" id="KW-0238">DNA-binding</keyword>
<keyword evidence="10" id="KW-1185">Reference proteome</keyword>
<dbReference type="Gene3D" id="3.40.640.10">
    <property type="entry name" value="Type I PLP-dependent aspartate aminotransferase-like (Major domain)"/>
    <property type="match status" value="1"/>
</dbReference>
<dbReference type="Gene3D" id="1.10.10.10">
    <property type="entry name" value="Winged helix-like DNA-binding domain superfamily/Winged helix DNA-binding domain"/>
    <property type="match status" value="1"/>
</dbReference>
<dbReference type="SUPFAM" id="SSF46785">
    <property type="entry name" value="Winged helix' DNA-binding domain"/>
    <property type="match status" value="1"/>
</dbReference>
<evidence type="ECO:0000256" key="5">
    <source>
        <dbReference type="ARBA" id="ARBA00023015"/>
    </source>
</evidence>
<dbReference type="PANTHER" id="PTHR46577:SF2">
    <property type="entry name" value="TRANSCRIPTIONAL REGULATORY PROTEIN"/>
    <property type="match status" value="1"/>
</dbReference>
<dbReference type="RefSeq" id="WP_047883759.1">
    <property type="nucleotide sequence ID" value="NZ_CP071325.1"/>
</dbReference>
<dbReference type="CDD" id="cd07377">
    <property type="entry name" value="WHTH_GntR"/>
    <property type="match status" value="1"/>
</dbReference>
<dbReference type="AlphaFoldDB" id="A0A0J1HI23"/>
<keyword evidence="5" id="KW-0805">Transcription regulation</keyword>
<gene>
    <name evidence="9" type="ORF">ABT57_03220</name>
</gene>
<keyword evidence="4" id="KW-0663">Pyridoxal phosphate</keyword>
<dbReference type="Pfam" id="PF00392">
    <property type="entry name" value="GntR"/>
    <property type="match status" value="1"/>
</dbReference>
<evidence type="ECO:0000256" key="6">
    <source>
        <dbReference type="ARBA" id="ARBA00023125"/>
    </source>
</evidence>
<comment type="similarity">
    <text evidence="1">In the C-terminal section; belongs to the class-I pyridoxal-phosphate-dependent aminotransferase family.</text>
</comment>
<dbReference type="STRING" id="320778.ABT57_03220"/>
<comment type="caution">
    <text evidence="9">The sequence shown here is derived from an EMBL/GenBank/DDBJ whole genome shotgun (WGS) entry which is preliminary data.</text>
</comment>
<keyword evidence="2" id="KW-0032">Aminotransferase</keyword>
<dbReference type="InterPro" id="IPR015424">
    <property type="entry name" value="PyrdxlP-dep_Trfase"/>
</dbReference>
<dbReference type="FunFam" id="3.40.640.10:FF:000023">
    <property type="entry name" value="Transcriptional regulator, GntR family"/>
    <property type="match status" value="1"/>
</dbReference>
<evidence type="ECO:0000256" key="3">
    <source>
        <dbReference type="ARBA" id="ARBA00022679"/>
    </source>
</evidence>
<dbReference type="InterPro" id="IPR036390">
    <property type="entry name" value="WH_DNA-bd_sf"/>
</dbReference>
<dbReference type="GO" id="GO:0030170">
    <property type="term" value="F:pyridoxal phosphate binding"/>
    <property type="evidence" value="ECO:0007669"/>
    <property type="project" value="InterPro"/>
</dbReference>
<reference evidence="9 10" key="1">
    <citation type="submission" date="2015-05" db="EMBL/GenBank/DDBJ databases">
        <title>Photobacterium galathea sp. nov.</title>
        <authorList>
            <person name="Machado H."/>
            <person name="Gram L."/>
        </authorList>
    </citation>
    <scope>NUCLEOTIDE SEQUENCE [LARGE SCALE GENOMIC DNA]</scope>
    <source>
        <strain evidence="9 10">DSM 22954</strain>
    </source>
</reference>
<organism evidence="9 10">
    <name type="scientific">Photobacterium ganghwense</name>
    <dbReference type="NCBI Taxonomy" id="320778"/>
    <lineage>
        <taxon>Bacteria</taxon>
        <taxon>Pseudomonadati</taxon>
        <taxon>Pseudomonadota</taxon>
        <taxon>Gammaproteobacteria</taxon>
        <taxon>Vibrionales</taxon>
        <taxon>Vibrionaceae</taxon>
        <taxon>Photobacterium</taxon>
    </lineage>
</organism>
<evidence type="ECO:0000256" key="7">
    <source>
        <dbReference type="ARBA" id="ARBA00023163"/>
    </source>
</evidence>
<dbReference type="PROSITE" id="PS50949">
    <property type="entry name" value="HTH_GNTR"/>
    <property type="match status" value="1"/>
</dbReference>
<feature type="domain" description="HTH gntR-type" evidence="8">
    <location>
        <begin position="7"/>
        <end position="75"/>
    </location>
</feature>
<evidence type="ECO:0000313" key="9">
    <source>
        <dbReference type="EMBL" id="KLV11259.1"/>
    </source>
</evidence>
<dbReference type="Gene3D" id="3.90.1150.10">
    <property type="entry name" value="Aspartate Aminotransferase, domain 1"/>
    <property type="match status" value="1"/>
</dbReference>